<comment type="caution">
    <text evidence="1">The sequence shown here is derived from an EMBL/GenBank/DDBJ whole genome shotgun (WGS) entry which is preliminary data.</text>
</comment>
<organism evidence="1 2">
    <name type="scientific">Penicillium digitatum (strain Pd1 / CECT 20795)</name>
    <name type="common">Green mold</name>
    <dbReference type="NCBI Taxonomy" id="1170230"/>
    <lineage>
        <taxon>Eukaryota</taxon>
        <taxon>Fungi</taxon>
        <taxon>Dikarya</taxon>
        <taxon>Ascomycota</taxon>
        <taxon>Pezizomycotina</taxon>
        <taxon>Eurotiomycetes</taxon>
        <taxon>Eurotiomycetidae</taxon>
        <taxon>Eurotiales</taxon>
        <taxon>Aspergillaceae</taxon>
        <taxon>Penicillium</taxon>
    </lineage>
</organism>
<dbReference type="AlphaFoldDB" id="K9F9B8"/>
<dbReference type="VEuPathDB" id="FungiDB:PDIP_80960"/>
<sequence>MAVIPHALVPARTRLAGIVVTAPRVLLSSSISLYSSSTSSALKISTVELTARTISNQRRR</sequence>
<dbReference type="EMBL" id="AKCU01000489">
    <property type="protein sequence ID" value="EKV06030.1"/>
    <property type="molecule type" value="Genomic_DNA"/>
</dbReference>
<dbReference type="KEGG" id="pdp:PDIP_80960"/>
<proteinExistence type="predicted"/>
<name>K9F9B8_PEND1</name>
<evidence type="ECO:0000313" key="1">
    <source>
        <dbReference type="EMBL" id="EKV06030.1"/>
    </source>
</evidence>
<accession>K9F9B8</accession>
<evidence type="ECO:0000313" key="2">
    <source>
        <dbReference type="Proteomes" id="UP000009886"/>
    </source>
</evidence>
<reference evidence="2" key="1">
    <citation type="journal article" date="2012" name="BMC Genomics">
        <title>Genome sequence of the necrotrophic fungus Penicillium digitatum, the main postharvest pathogen of citrus.</title>
        <authorList>
            <person name="Marcet-Houben M."/>
            <person name="Ballester A.-R."/>
            <person name="de la Fuente B."/>
            <person name="Harries E."/>
            <person name="Marcos J.F."/>
            <person name="Gonzalez-Candelas L."/>
            <person name="Gabaldon T."/>
        </authorList>
    </citation>
    <scope>NUCLEOTIDE SEQUENCE [LARGE SCALE GENOMIC DNA]</scope>
    <source>
        <strain evidence="2">Pd1 / CECT 20795</strain>
    </source>
</reference>
<gene>
    <name evidence="1" type="ORF">PDIP_80960</name>
</gene>
<protein>
    <submittedName>
        <fullName evidence="1">Uncharacterized protein</fullName>
    </submittedName>
</protein>
<dbReference type="Proteomes" id="UP000009886">
    <property type="component" value="Unassembled WGS sequence"/>
</dbReference>
<dbReference type="HOGENOM" id="CLU_2942507_0_0_1"/>